<proteinExistence type="predicted"/>
<dbReference type="OrthoDB" id="2453533at2"/>
<dbReference type="CDD" id="cd06587">
    <property type="entry name" value="VOC"/>
    <property type="match status" value="1"/>
</dbReference>
<dbReference type="Proteomes" id="UP000315215">
    <property type="component" value="Chromosome"/>
</dbReference>
<protein>
    <submittedName>
        <fullName evidence="1">VOC family protein</fullName>
    </submittedName>
</protein>
<reference evidence="1 2" key="1">
    <citation type="submission" date="2019-07" db="EMBL/GenBank/DDBJ databases">
        <authorList>
            <person name="Li J."/>
        </authorList>
    </citation>
    <scope>NUCLEOTIDE SEQUENCE [LARGE SCALE GENOMIC DNA]</scope>
    <source>
        <strain evidence="1 2">TKL69</strain>
    </source>
</reference>
<organism evidence="1 2">
    <name type="scientific">Radiobacillus deserti</name>
    <dbReference type="NCBI Taxonomy" id="2594883"/>
    <lineage>
        <taxon>Bacteria</taxon>
        <taxon>Bacillati</taxon>
        <taxon>Bacillota</taxon>
        <taxon>Bacilli</taxon>
        <taxon>Bacillales</taxon>
        <taxon>Bacillaceae</taxon>
        <taxon>Radiobacillus</taxon>
    </lineage>
</organism>
<gene>
    <name evidence="1" type="ORF">FN924_13555</name>
</gene>
<dbReference type="KEGG" id="aqt:FN924_13555"/>
<name>A0A516KI99_9BACI</name>
<accession>A0A516KI99</accession>
<evidence type="ECO:0000313" key="1">
    <source>
        <dbReference type="EMBL" id="QDP41125.1"/>
    </source>
</evidence>
<dbReference type="SUPFAM" id="SSF54593">
    <property type="entry name" value="Glyoxalase/Bleomycin resistance protein/Dihydroxybiphenyl dioxygenase"/>
    <property type="match status" value="1"/>
</dbReference>
<keyword evidence="2" id="KW-1185">Reference proteome</keyword>
<dbReference type="InterPro" id="IPR029068">
    <property type="entry name" value="Glyas_Bleomycin-R_OHBP_Dase"/>
</dbReference>
<dbReference type="RefSeq" id="WP_143895350.1">
    <property type="nucleotide sequence ID" value="NZ_CP041666.1"/>
</dbReference>
<dbReference type="AlphaFoldDB" id="A0A516KI99"/>
<dbReference type="Gene3D" id="3.10.180.10">
    <property type="entry name" value="2,3-Dihydroxybiphenyl 1,2-Dioxygenase, domain 1"/>
    <property type="match status" value="1"/>
</dbReference>
<dbReference type="EMBL" id="CP041666">
    <property type="protein sequence ID" value="QDP41125.1"/>
    <property type="molecule type" value="Genomic_DNA"/>
</dbReference>
<sequence>MIFEMTIQVRVTDMEKGQAWYKVLFKREPDFVPHDGFAEWEIIPGCWLQVAEGNPIEGGGPLRFGVTDIEVEKGRLMEELEITDFEIYSRPEVPVKWGTCTDPWGNRIGFFEYVDKQEQNERIRTVLGEQ</sequence>
<evidence type="ECO:0000313" key="2">
    <source>
        <dbReference type="Proteomes" id="UP000315215"/>
    </source>
</evidence>